<comment type="caution">
    <text evidence="23">The sequence shown here is derived from an EMBL/GenBank/DDBJ whole genome shotgun (WGS) entry which is preliminary data.</text>
</comment>
<dbReference type="InterPro" id="IPR014146">
    <property type="entry name" value="LigD_ligase_dom"/>
</dbReference>
<dbReference type="PROSITE" id="PS50160">
    <property type="entry name" value="DNA_LIGASE_A3"/>
    <property type="match status" value="1"/>
</dbReference>
<keyword evidence="14" id="KW-0238">DNA-binding</keyword>
<evidence type="ECO:0000313" key="23">
    <source>
        <dbReference type="EMBL" id="NGX97861.1"/>
    </source>
</evidence>
<dbReference type="Gene3D" id="3.30.1490.70">
    <property type="match status" value="1"/>
</dbReference>
<keyword evidence="15" id="KW-0233">DNA recombination</keyword>
<dbReference type="Proteomes" id="UP000480266">
    <property type="component" value="Unassembled WGS sequence"/>
</dbReference>
<dbReference type="Gene3D" id="2.40.50.140">
    <property type="entry name" value="Nucleic acid-binding proteins"/>
    <property type="match status" value="1"/>
</dbReference>
<dbReference type="Gene3D" id="3.30.470.30">
    <property type="entry name" value="DNA ligase/mRNA capping enzyme"/>
    <property type="match status" value="1"/>
</dbReference>
<dbReference type="InterPro" id="IPR012340">
    <property type="entry name" value="NA-bd_OB-fold"/>
</dbReference>
<dbReference type="GO" id="GO:0003677">
    <property type="term" value="F:DNA binding"/>
    <property type="evidence" value="ECO:0007669"/>
    <property type="project" value="UniProtKB-KW"/>
</dbReference>
<dbReference type="EMBL" id="JAAMRR010001141">
    <property type="protein sequence ID" value="NGX97861.1"/>
    <property type="molecule type" value="Genomic_DNA"/>
</dbReference>
<dbReference type="GO" id="GO:0004527">
    <property type="term" value="F:exonuclease activity"/>
    <property type="evidence" value="ECO:0007669"/>
    <property type="project" value="UniProtKB-KW"/>
</dbReference>
<keyword evidence="8" id="KW-0547">Nucleotide-binding</keyword>
<evidence type="ECO:0000256" key="8">
    <source>
        <dbReference type="ARBA" id="ARBA00022741"/>
    </source>
</evidence>
<dbReference type="CDD" id="cd04862">
    <property type="entry name" value="PaeLigD_Pol_like"/>
    <property type="match status" value="1"/>
</dbReference>
<dbReference type="NCBIfam" id="TIGR02778">
    <property type="entry name" value="ligD_pol"/>
    <property type="match status" value="1"/>
</dbReference>
<keyword evidence="11" id="KW-0269">Exonuclease</keyword>
<dbReference type="CDD" id="cd07971">
    <property type="entry name" value="OBF_DNA_ligase_LigD"/>
    <property type="match status" value="1"/>
</dbReference>
<dbReference type="GO" id="GO:0006310">
    <property type="term" value="P:DNA recombination"/>
    <property type="evidence" value="ECO:0007669"/>
    <property type="project" value="UniProtKB-KW"/>
</dbReference>
<evidence type="ECO:0000256" key="4">
    <source>
        <dbReference type="ARBA" id="ARBA00022679"/>
    </source>
</evidence>
<keyword evidence="18" id="KW-0511">Multifunctional enzyme</keyword>
<keyword evidence="17" id="KW-0464">Manganese</keyword>
<evidence type="ECO:0000259" key="22">
    <source>
        <dbReference type="PROSITE" id="PS50160"/>
    </source>
</evidence>
<evidence type="ECO:0000256" key="16">
    <source>
        <dbReference type="ARBA" id="ARBA00023204"/>
    </source>
</evidence>
<dbReference type="GO" id="GO:0003887">
    <property type="term" value="F:DNA-directed DNA polymerase activity"/>
    <property type="evidence" value="ECO:0007669"/>
    <property type="project" value="UniProtKB-KW"/>
</dbReference>
<keyword evidence="4" id="KW-0808">Transferase</keyword>
<dbReference type="GO" id="GO:0005524">
    <property type="term" value="F:ATP binding"/>
    <property type="evidence" value="ECO:0007669"/>
    <property type="project" value="UniProtKB-KW"/>
</dbReference>
<evidence type="ECO:0000256" key="21">
    <source>
        <dbReference type="SAM" id="MobiDB-lite"/>
    </source>
</evidence>
<evidence type="ECO:0000256" key="19">
    <source>
        <dbReference type="ARBA" id="ARBA00029943"/>
    </source>
</evidence>
<dbReference type="GO" id="GO:0006281">
    <property type="term" value="P:DNA repair"/>
    <property type="evidence" value="ECO:0007669"/>
    <property type="project" value="UniProtKB-KW"/>
</dbReference>
<dbReference type="NCBIfam" id="TIGR02777">
    <property type="entry name" value="LigD_PE_dom"/>
    <property type="match status" value="1"/>
</dbReference>
<evidence type="ECO:0000313" key="24">
    <source>
        <dbReference type="Proteomes" id="UP000480266"/>
    </source>
</evidence>
<dbReference type="PANTHER" id="PTHR42705:SF2">
    <property type="entry name" value="BIFUNCTIONAL NON-HOMOLOGOUS END JOINING PROTEIN LIGD"/>
    <property type="match status" value="1"/>
</dbReference>
<dbReference type="InterPro" id="IPR014145">
    <property type="entry name" value="LigD_pol_dom"/>
</dbReference>
<protein>
    <recommendedName>
        <fullName evidence="2">DNA ligase (ATP)</fullName>
        <ecNumber evidence="2">6.5.1.1</ecNumber>
    </recommendedName>
    <alternativeName>
        <fullName evidence="19">NHEJ DNA polymerase</fullName>
    </alternativeName>
</protein>
<dbReference type="GO" id="GO:0046872">
    <property type="term" value="F:metal ion binding"/>
    <property type="evidence" value="ECO:0007669"/>
    <property type="project" value="UniProtKB-KW"/>
</dbReference>
<dbReference type="Pfam" id="PF13298">
    <property type="entry name" value="LigD_N"/>
    <property type="match status" value="1"/>
</dbReference>
<evidence type="ECO:0000256" key="14">
    <source>
        <dbReference type="ARBA" id="ARBA00023125"/>
    </source>
</evidence>
<keyword evidence="24" id="KW-1185">Reference proteome</keyword>
<proteinExistence type="predicted"/>
<feature type="domain" description="ATP-dependent DNA ligase family profile" evidence="22">
    <location>
        <begin position="350"/>
        <end position="445"/>
    </location>
</feature>
<comment type="cofactor">
    <cofactor evidence="1">
        <name>Mn(2+)</name>
        <dbReference type="ChEBI" id="CHEBI:29035"/>
    </cofactor>
</comment>
<dbReference type="Pfam" id="PF21686">
    <property type="entry name" value="LigD_Prim-Pol"/>
    <property type="match status" value="1"/>
</dbReference>
<dbReference type="SUPFAM" id="SSF56091">
    <property type="entry name" value="DNA ligase/mRNA capping enzyme, catalytic domain"/>
    <property type="match status" value="1"/>
</dbReference>
<keyword evidence="12" id="KW-0067">ATP-binding</keyword>
<dbReference type="AlphaFoldDB" id="A0A7C9RIN9"/>
<evidence type="ECO:0000256" key="11">
    <source>
        <dbReference type="ARBA" id="ARBA00022839"/>
    </source>
</evidence>
<evidence type="ECO:0000256" key="6">
    <source>
        <dbReference type="ARBA" id="ARBA00022722"/>
    </source>
</evidence>
<reference evidence="23" key="1">
    <citation type="submission" date="2020-02" db="EMBL/GenBank/DDBJ databases">
        <title>Draft genome sequence of Candidatus Afipia apatlaquensis IBT-C3, a potential strain for decolorization of textile dyes.</title>
        <authorList>
            <person name="Sanchez-Reyes A."/>
            <person name="Breton-Deval L."/>
            <person name="Mangelson H."/>
            <person name="Sanchez-Flores A."/>
        </authorList>
    </citation>
    <scope>NUCLEOTIDE SEQUENCE [LARGE SCALE GENOMIC DNA]</scope>
    <source>
        <strain evidence="23">IBT-C3</strain>
    </source>
</reference>
<evidence type="ECO:0000256" key="13">
    <source>
        <dbReference type="ARBA" id="ARBA00022932"/>
    </source>
</evidence>
<keyword evidence="7" id="KW-0479">Metal-binding</keyword>
<feature type="compositionally biased region" description="Basic and acidic residues" evidence="21">
    <location>
        <begin position="215"/>
        <end position="227"/>
    </location>
</feature>
<dbReference type="CDD" id="cd07906">
    <property type="entry name" value="Adenylation_DNA_ligase_LigD_LigC"/>
    <property type="match status" value="1"/>
</dbReference>
<dbReference type="EC" id="6.5.1.1" evidence="2"/>
<dbReference type="NCBIfam" id="TIGR02779">
    <property type="entry name" value="NHEJ_ligase_lig"/>
    <property type="match status" value="1"/>
</dbReference>
<dbReference type="InterPro" id="IPR033651">
    <property type="entry name" value="PaeLigD_Pol-like"/>
</dbReference>
<evidence type="ECO:0000256" key="17">
    <source>
        <dbReference type="ARBA" id="ARBA00023211"/>
    </source>
</evidence>
<evidence type="ECO:0000256" key="7">
    <source>
        <dbReference type="ARBA" id="ARBA00022723"/>
    </source>
</evidence>
<dbReference type="SUPFAM" id="SSF50249">
    <property type="entry name" value="Nucleic acid-binding proteins"/>
    <property type="match status" value="1"/>
</dbReference>
<keyword evidence="6" id="KW-0540">Nuclease</keyword>
<evidence type="ECO:0000256" key="5">
    <source>
        <dbReference type="ARBA" id="ARBA00022695"/>
    </source>
</evidence>
<dbReference type="InterPro" id="IPR014144">
    <property type="entry name" value="LigD_PE_domain"/>
</dbReference>
<gene>
    <name evidence="23" type="primary">ligD</name>
    <name evidence="23" type="ORF">G4V63_22425</name>
</gene>
<evidence type="ECO:0000256" key="20">
    <source>
        <dbReference type="ARBA" id="ARBA00034003"/>
    </source>
</evidence>
<comment type="catalytic activity">
    <reaction evidence="20">
        <text>ATP + (deoxyribonucleotide)n-3'-hydroxyl + 5'-phospho-(deoxyribonucleotide)m = (deoxyribonucleotide)n+m + AMP + diphosphate.</text>
        <dbReference type="EC" id="6.5.1.1"/>
    </reaction>
</comment>
<keyword evidence="9" id="KW-0227">DNA damage</keyword>
<accession>A0A7C9RIN9</accession>
<evidence type="ECO:0000256" key="3">
    <source>
        <dbReference type="ARBA" id="ARBA00022598"/>
    </source>
</evidence>
<dbReference type="InterPro" id="IPR052171">
    <property type="entry name" value="NHEJ_LigD"/>
</dbReference>
<evidence type="ECO:0000256" key="9">
    <source>
        <dbReference type="ARBA" id="ARBA00022763"/>
    </source>
</evidence>
<dbReference type="InterPro" id="IPR012309">
    <property type="entry name" value="DNA_ligase_ATP-dep_C"/>
</dbReference>
<feature type="region of interest" description="Disordered" evidence="21">
    <location>
        <begin position="197"/>
        <end position="249"/>
    </location>
</feature>
<dbReference type="NCBIfam" id="NF004628">
    <property type="entry name" value="PRK05972.1"/>
    <property type="match status" value="1"/>
</dbReference>
<keyword evidence="16" id="KW-0234">DNA repair</keyword>
<evidence type="ECO:0000256" key="10">
    <source>
        <dbReference type="ARBA" id="ARBA00022801"/>
    </source>
</evidence>
<dbReference type="GO" id="GO:0003910">
    <property type="term" value="F:DNA ligase (ATP) activity"/>
    <property type="evidence" value="ECO:0007669"/>
    <property type="project" value="UniProtKB-EC"/>
</dbReference>
<name>A0A7C9RIN9_9BRAD</name>
<evidence type="ECO:0000256" key="2">
    <source>
        <dbReference type="ARBA" id="ARBA00012727"/>
    </source>
</evidence>
<dbReference type="Gene3D" id="3.90.920.10">
    <property type="entry name" value="DNA primase, PRIM domain"/>
    <property type="match status" value="1"/>
</dbReference>
<dbReference type="Pfam" id="PF04679">
    <property type="entry name" value="DNA_ligase_A_C"/>
    <property type="match status" value="1"/>
</dbReference>
<organism evidence="23 24">
    <name type="scientific">Candidatus Afipia apatlaquensis</name>
    <dbReference type="NCBI Taxonomy" id="2712852"/>
    <lineage>
        <taxon>Bacteria</taxon>
        <taxon>Pseudomonadati</taxon>
        <taxon>Pseudomonadota</taxon>
        <taxon>Alphaproteobacteria</taxon>
        <taxon>Hyphomicrobiales</taxon>
        <taxon>Nitrobacteraceae</taxon>
        <taxon>Afipia</taxon>
    </lineage>
</organism>
<dbReference type="InterPro" id="IPR012310">
    <property type="entry name" value="DNA_ligase_ATP-dep_cent"/>
</dbReference>
<evidence type="ECO:0000256" key="1">
    <source>
        <dbReference type="ARBA" id="ARBA00001936"/>
    </source>
</evidence>
<keyword evidence="3 23" id="KW-0436">Ligase</keyword>
<dbReference type="PANTHER" id="PTHR42705">
    <property type="entry name" value="BIFUNCTIONAL NON-HOMOLOGOUS END JOINING PROTEIN LIGD"/>
    <property type="match status" value="1"/>
</dbReference>
<sequence>MAQKKLKVYRTKRDFTKTAEPSGRTPVAPAKARRFVIQKHDATRLHYDLRLEFGGVFKSWAVTRGPSLDPKDKRLAVEVEDHPLDYGDFEGTIPKGQYGGGTVMIWDRGYWLSDDPEHGFKKGDLKFALEGGKLHGEWVLVRMKHDRNGGKRTNWLLIKHRDEYVREGKANNILGDDTSVASGRTMAEIAAGKGRAPAPFMTGKSNRAGADAVWDSEKGPAADERDKKGHAKTSAAKEKPAAKNAKSKAAVKRVTQLPDFVEPQLCASVENPPSGSNWVHEIKFDGYRVQMRIENGDVTLSTRKGLDWTGKFSAIAKQAAKLPDAIIDGEVVALDHEGHPSFASLQAALSDEKTDNLIFFAFDLLFAEGEDLRPLPLSERKKRLKLLLDGKRKRDEGTIRYVEHFESNGNAIMESARALSLEGIVSKKVTAPYRSGRSDSWTKAKVRAGHEVVIGGWKSNGGKFRSLMVGVPRDGHLAYVGVVGTGYGQATVKQIMPELKANAAAKSPFGGKGAPKKTSDMHWLKPELVAEIEFAGWTGDNMVRQAAFKGLRKDKSASEVAADKPARTHVATLSAKTTGKTPAARGATARGDDNTVMGVTISNPDKAMWPDGGDGEPVTKLDLAHYMEQVGDWLIAHIKGRPCSIIRAPDGIGGETFFQRHAMTGMSKLLDLVKVSGDKKPYVQIDRVEGLVAVAQIGGLELHPWNCAPDEPDVPGRLVFDLDPSPDVAFSAVVDAAREMRERLTDLGLESFCKTTGGKGLHVVTPLKDAKKDKVDWKTAKAFAQAVCQQMAADSPEHYLLNMSKKQREGKIFLDYLRNDRTSTAVAPLSPRARDGAPVSMPMTWAQVRSDLDPMRYTLRTVPPLLAKTKAWADYDSAARPIKAAIAKLAK</sequence>
<evidence type="ECO:0000256" key="15">
    <source>
        <dbReference type="ARBA" id="ARBA00023172"/>
    </source>
</evidence>
<evidence type="ECO:0000256" key="12">
    <source>
        <dbReference type="ARBA" id="ARBA00022840"/>
    </source>
</evidence>
<keyword evidence="13" id="KW-0239">DNA-directed DNA polymerase</keyword>
<dbReference type="NCBIfam" id="TIGR02776">
    <property type="entry name" value="NHEJ_ligase_prk"/>
    <property type="match status" value="1"/>
</dbReference>
<evidence type="ECO:0000256" key="18">
    <source>
        <dbReference type="ARBA" id="ARBA00023268"/>
    </source>
</evidence>
<feature type="region of interest" description="Disordered" evidence="21">
    <location>
        <begin position="573"/>
        <end position="596"/>
    </location>
</feature>
<keyword evidence="5" id="KW-0548">Nucleotidyltransferase</keyword>
<dbReference type="Pfam" id="PF01068">
    <property type="entry name" value="DNA_ligase_A_M"/>
    <property type="match status" value="1"/>
</dbReference>
<dbReference type="InterPro" id="IPR014143">
    <property type="entry name" value="NHEJ_ligase_prk"/>
</dbReference>
<keyword evidence="10" id="KW-0378">Hydrolase</keyword>